<dbReference type="SUPFAM" id="SSF63829">
    <property type="entry name" value="Calcium-dependent phosphotriesterase"/>
    <property type="match status" value="3"/>
</dbReference>
<dbReference type="SUPFAM" id="SSF47384">
    <property type="entry name" value="Homodimeric domain of signal transducing histidine kinase"/>
    <property type="match status" value="1"/>
</dbReference>
<dbReference type="PANTHER" id="PTHR43547:SF2">
    <property type="entry name" value="HYBRID SIGNAL TRANSDUCTION HISTIDINE KINASE C"/>
    <property type="match status" value="1"/>
</dbReference>
<dbReference type="STRING" id="1075417.SAMN05421823_101287"/>
<feature type="coiled-coil region" evidence="4">
    <location>
        <begin position="824"/>
        <end position="886"/>
    </location>
</feature>
<dbReference type="EMBL" id="FNFO01000001">
    <property type="protein sequence ID" value="SDJ86464.1"/>
    <property type="molecule type" value="Genomic_DNA"/>
</dbReference>
<feature type="transmembrane region" description="Helical" evidence="6">
    <location>
        <begin position="784"/>
        <end position="802"/>
    </location>
</feature>
<accession>A0A1G8X7T2</accession>
<feature type="region of interest" description="Disordered" evidence="5">
    <location>
        <begin position="1114"/>
        <end position="1133"/>
    </location>
</feature>
<dbReference type="InterPro" id="IPR015943">
    <property type="entry name" value="WD40/YVTN_repeat-like_dom_sf"/>
</dbReference>
<keyword evidence="3" id="KW-0597">Phosphoprotein</keyword>
<dbReference type="PRINTS" id="PR00344">
    <property type="entry name" value="BCTRLSENSOR"/>
</dbReference>
<dbReference type="InterPro" id="IPR013783">
    <property type="entry name" value="Ig-like_fold"/>
</dbReference>
<keyword evidence="6" id="KW-0812">Transmembrane</keyword>
<comment type="catalytic activity">
    <reaction evidence="1">
        <text>ATP + protein L-histidine = ADP + protein N-phospho-L-histidine.</text>
        <dbReference type="EC" id="2.7.13.3"/>
    </reaction>
</comment>
<dbReference type="InterPro" id="IPR036097">
    <property type="entry name" value="HisK_dim/P_sf"/>
</dbReference>
<protein>
    <recommendedName>
        <fullName evidence="2">histidine kinase</fullName>
        <ecNumber evidence="2">2.7.13.3</ecNumber>
    </recommendedName>
</protein>
<dbReference type="GO" id="GO:0000155">
    <property type="term" value="F:phosphorelay sensor kinase activity"/>
    <property type="evidence" value="ECO:0007669"/>
    <property type="project" value="InterPro"/>
</dbReference>
<dbReference type="InterPro" id="IPR005467">
    <property type="entry name" value="His_kinase_dom"/>
</dbReference>
<dbReference type="PANTHER" id="PTHR43547">
    <property type="entry name" value="TWO-COMPONENT HISTIDINE KINASE"/>
    <property type="match status" value="1"/>
</dbReference>
<dbReference type="PROSITE" id="PS50109">
    <property type="entry name" value="HIS_KIN"/>
    <property type="match status" value="1"/>
</dbReference>
<gene>
    <name evidence="8" type="ORF">SAMN05421823_101287</name>
</gene>
<name>A0A1G8X7T2_9BACT</name>
<dbReference type="FunFam" id="2.60.40.10:FF:000791">
    <property type="entry name" value="Two-component system sensor histidine kinase/response regulator"/>
    <property type="match status" value="1"/>
</dbReference>
<dbReference type="SUPFAM" id="SSF55874">
    <property type="entry name" value="ATPase domain of HSP90 chaperone/DNA topoisomerase II/histidine kinase"/>
    <property type="match status" value="1"/>
</dbReference>
<dbReference type="AlphaFoldDB" id="A0A1G8X7T2"/>
<dbReference type="Gene3D" id="2.130.10.10">
    <property type="entry name" value="YVTN repeat-like/Quinoprotein amine dehydrogenase"/>
    <property type="match status" value="6"/>
</dbReference>
<dbReference type="InterPro" id="IPR011123">
    <property type="entry name" value="Y_Y_Y"/>
</dbReference>
<evidence type="ECO:0000256" key="3">
    <source>
        <dbReference type="ARBA" id="ARBA00022553"/>
    </source>
</evidence>
<dbReference type="Gene3D" id="1.10.287.130">
    <property type="match status" value="1"/>
</dbReference>
<organism evidence="8 9">
    <name type="scientific">Catalinimonas alkaloidigena</name>
    <dbReference type="NCBI Taxonomy" id="1075417"/>
    <lineage>
        <taxon>Bacteria</taxon>
        <taxon>Pseudomonadati</taxon>
        <taxon>Bacteroidota</taxon>
        <taxon>Cytophagia</taxon>
        <taxon>Cytophagales</taxon>
        <taxon>Catalimonadaceae</taxon>
        <taxon>Catalinimonas</taxon>
    </lineage>
</organism>
<evidence type="ECO:0000313" key="8">
    <source>
        <dbReference type="EMBL" id="SDJ86464.1"/>
    </source>
</evidence>
<evidence type="ECO:0000256" key="1">
    <source>
        <dbReference type="ARBA" id="ARBA00000085"/>
    </source>
</evidence>
<dbReference type="Gene3D" id="3.30.565.10">
    <property type="entry name" value="Histidine kinase-like ATPase, C-terminal domain"/>
    <property type="match status" value="1"/>
</dbReference>
<dbReference type="Pfam" id="PF02518">
    <property type="entry name" value="HATPase_c"/>
    <property type="match status" value="1"/>
</dbReference>
<keyword evidence="6" id="KW-1133">Transmembrane helix</keyword>
<dbReference type="EC" id="2.7.13.3" evidence="2"/>
<dbReference type="Pfam" id="PF07494">
    <property type="entry name" value="Reg_prop"/>
    <property type="match status" value="8"/>
</dbReference>
<dbReference type="InterPro" id="IPR003594">
    <property type="entry name" value="HATPase_dom"/>
</dbReference>
<keyword evidence="4" id="KW-0175">Coiled coil</keyword>
<feature type="domain" description="Histidine kinase" evidence="7">
    <location>
        <begin position="900"/>
        <end position="1111"/>
    </location>
</feature>
<dbReference type="InterPro" id="IPR011110">
    <property type="entry name" value="Reg_prop"/>
</dbReference>
<evidence type="ECO:0000256" key="5">
    <source>
        <dbReference type="SAM" id="MobiDB-lite"/>
    </source>
</evidence>
<proteinExistence type="predicted"/>
<evidence type="ECO:0000256" key="4">
    <source>
        <dbReference type="SAM" id="Coils"/>
    </source>
</evidence>
<dbReference type="Pfam" id="PF07495">
    <property type="entry name" value="Y_Y_Y"/>
    <property type="match status" value="1"/>
</dbReference>
<sequence length="1133" mass="129409">MWLPLAVAGQEHRLSFRHLTTTQGIPHDYVTSVLQDRKGYIWIGTKDGLCRYDGSTVEVFRHDPDDSTSLSSNYIQSLLEDRDGNLWIGTYDSGLNRFDPRTGTARHYRHDPAQPGSLGGNNVVSLFEDREGTLWIGTYGGGLSQFVPEQQRFVSYANGQGGLETNTVFSICQDREGSLWLGTFGSGLYHFNPHVSPATFRPFRRDSMLATSDVFVVHEDQAGNLWAGTYGQGLFRISARRNTVTRFQHQSQQPGSLSNDYVLSVTEDLYGNLWLATRGGGLNHLNRETGLFHAYQHDPTDPTSLRDNKLNQLYLDPSGLLWVATESGGVSRFETQSTIFTVFPTQQQGFQAGSVVSCYEDERDQLWIGTFGDGLYRYQRKTQQFQSFRYDPNQTRSLNEDYVTALAEDRNGNLWVGTADEGLAQLQADGTFQRVYHQPDDSTSLASNAIETLYRDRRGQLWVGTYGGGLSRLRGQERGRYRFQNYQHHPDDAGSLPGNTVKVLYEDRMGRLWVGTREAGLARYDAGRDAFVTYKHQPGDVHSLPGNTVTAVAEDVRGRIWVGTLDGGLCMFEANRNRFRRVNDAQLPDEIRSMVADQAGNLWLTTAAGLSRFDPATSQFRHFTTIDGLYNHEFVQWAASAGQNGRLYFGGNDHLLMAEPQKLFPKEWVPPLYLRSFSLLGEKQQLAQPLDETAQIELRHDDNFFTLEFAFLNYLDPENNRYQYWMEGFDKKWVDSENRRQAPYTNLDAGQYVFHVRATDRNGVWNEQKTSIRILIHPAWWERLWFRIALGLVLVGSVLLYYRQRIRGMQRQKLALEALVEERTAQLRQRTEEIERQKHKIEEKNIHLLQAKSIIEDQNMRLLSVNDELESRVAERTRDLQRVNEELRRSGQQFDTFVYRASHDIRGPVARILGLCKVAALDVEDAKALDYIRMLDDACELANVTLNRVLFIYQMRNLQVVPETIELRQTLESIRYSLASVPGYTEVEFEWSGLSTIPVYTDEKMLETLFANLFENALRYRRPEAPVCQVKITITLQEGQVRVRVADNGMGISEEQRPRLFTMFYRGSTASQGTGLGLFLARMAVEKIGGTVEFLPIENWTMFEVQFPQHLDVESATDDETASVPSSKDIKTY</sequence>
<dbReference type="InterPro" id="IPR036890">
    <property type="entry name" value="HATPase_C_sf"/>
</dbReference>
<evidence type="ECO:0000259" key="7">
    <source>
        <dbReference type="PROSITE" id="PS50109"/>
    </source>
</evidence>
<dbReference type="SMART" id="SM00387">
    <property type="entry name" value="HATPase_c"/>
    <property type="match status" value="1"/>
</dbReference>
<dbReference type="CDD" id="cd00075">
    <property type="entry name" value="HATPase"/>
    <property type="match status" value="1"/>
</dbReference>
<dbReference type="Proteomes" id="UP000198510">
    <property type="component" value="Unassembled WGS sequence"/>
</dbReference>
<evidence type="ECO:0000256" key="6">
    <source>
        <dbReference type="SAM" id="Phobius"/>
    </source>
</evidence>
<evidence type="ECO:0000313" key="9">
    <source>
        <dbReference type="Proteomes" id="UP000198510"/>
    </source>
</evidence>
<keyword evidence="6" id="KW-0472">Membrane</keyword>
<keyword evidence="9" id="KW-1185">Reference proteome</keyword>
<evidence type="ECO:0000256" key="2">
    <source>
        <dbReference type="ARBA" id="ARBA00012438"/>
    </source>
</evidence>
<dbReference type="Gene3D" id="2.60.40.10">
    <property type="entry name" value="Immunoglobulins"/>
    <property type="match status" value="1"/>
</dbReference>
<dbReference type="InterPro" id="IPR004358">
    <property type="entry name" value="Sig_transdc_His_kin-like_C"/>
</dbReference>
<reference evidence="8 9" key="1">
    <citation type="submission" date="2016-10" db="EMBL/GenBank/DDBJ databases">
        <authorList>
            <person name="de Groot N.N."/>
        </authorList>
    </citation>
    <scope>NUCLEOTIDE SEQUENCE [LARGE SCALE GENOMIC DNA]</scope>
    <source>
        <strain evidence="8 9">DSM 25186</strain>
    </source>
</reference>